<dbReference type="Pfam" id="PF13565">
    <property type="entry name" value="HTH_32"/>
    <property type="match status" value="1"/>
</dbReference>
<accession>A0A378L841</accession>
<evidence type="ECO:0000313" key="11">
    <source>
        <dbReference type="EMBL" id="STY24156.1"/>
    </source>
</evidence>
<dbReference type="EMBL" id="UGOY01000001">
    <property type="protein sequence ID" value="STY21640.1"/>
    <property type="molecule type" value="Genomic_DNA"/>
</dbReference>
<dbReference type="EMBL" id="UGOY01000001">
    <property type="protein sequence ID" value="STY22082.1"/>
    <property type="molecule type" value="Genomic_DNA"/>
</dbReference>
<evidence type="ECO:0000313" key="6">
    <source>
        <dbReference type="EMBL" id="STY22293.1"/>
    </source>
</evidence>
<protein>
    <submittedName>
        <fullName evidence="5">Transposase (ISmav2)</fullName>
    </submittedName>
</protein>
<dbReference type="InterPro" id="IPR036397">
    <property type="entry name" value="RNaseH_sf"/>
</dbReference>
<dbReference type="Pfam" id="PF00665">
    <property type="entry name" value="rve"/>
    <property type="match status" value="1"/>
</dbReference>
<dbReference type="EMBL" id="UGOY01000001">
    <property type="protein sequence ID" value="STY21538.1"/>
    <property type="molecule type" value="Genomic_DNA"/>
</dbReference>
<dbReference type="AlphaFoldDB" id="A0A378L841"/>
<feature type="domain" description="Integrase catalytic" evidence="1">
    <location>
        <begin position="142"/>
        <end position="308"/>
    </location>
</feature>
<dbReference type="EMBL" id="UGOY01000001">
    <property type="protein sequence ID" value="STY23782.1"/>
    <property type="molecule type" value="Genomic_DNA"/>
</dbReference>
<evidence type="ECO:0000313" key="7">
    <source>
        <dbReference type="EMBL" id="STY22330.1"/>
    </source>
</evidence>
<evidence type="ECO:0000313" key="3">
    <source>
        <dbReference type="EMBL" id="STY21640.1"/>
    </source>
</evidence>
<dbReference type="SUPFAM" id="SSF53098">
    <property type="entry name" value="Ribonuclease H-like"/>
    <property type="match status" value="1"/>
</dbReference>
<dbReference type="Proteomes" id="UP000255110">
    <property type="component" value="Unassembled WGS sequence"/>
</dbReference>
<dbReference type="InterPro" id="IPR012337">
    <property type="entry name" value="RNaseH-like_sf"/>
</dbReference>
<name>A0A378L841_9GAMM</name>
<dbReference type="STRING" id="460.Lstg_1770"/>
<evidence type="ECO:0000313" key="2">
    <source>
        <dbReference type="EMBL" id="STY21538.1"/>
    </source>
</evidence>
<proteinExistence type="predicted"/>
<gene>
    <name evidence="2" type="ORF">NCTC11991_00106</name>
    <name evidence="3" type="ORF">NCTC11991_00208</name>
    <name evidence="4" type="ORF">NCTC11991_00289</name>
    <name evidence="5" type="ORF">NCTC11991_00660</name>
    <name evidence="6" type="ORF">NCTC11991_00876</name>
    <name evidence="7" type="ORF">NCTC11991_00914</name>
    <name evidence="8" type="ORF">NCTC11991_01410</name>
    <name evidence="9" type="ORF">NCTC11991_02390</name>
    <name evidence="10" type="ORF">NCTC11991_02392</name>
    <name evidence="11" type="ORF">NCTC11991_02772</name>
</gene>
<dbReference type="EMBL" id="UGOY01000001">
    <property type="protein sequence ID" value="STY23780.1"/>
    <property type="molecule type" value="Genomic_DNA"/>
</dbReference>
<dbReference type="InterPro" id="IPR009057">
    <property type="entry name" value="Homeodomain-like_sf"/>
</dbReference>
<organism evidence="5 12">
    <name type="scientific">Legionella steigerwaltii</name>
    <dbReference type="NCBI Taxonomy" id="460"/>
    <lineage>
        <taxon>Bacteria</taxon>
        <taxon>Pseudomonadati</taxon>
        <taxon>Pseudomonadota</taxon>
        <taxon>Gammaproteobacteria</taxon>
        <taxon>Legionellales</taxon>
        <taxon>Legionellaceae</taxon>
        <taxon>Legionella</taxon>
    </lineage>
</organism>
<evidence type="ECO:0000313" key="9">
    <source>
        <dbReference type="EMBL" id="STY23780.1"/>
    </source>
</evidence>
<dbReference type="PANTHER" id="PTHR47515">
    <property type="entry name" value="LOW CALCIUM RESPONSE LOCUS PROTEIN T"/>
    <property type="match status" value="1"/>
</dbReference>
<dbReference type="EMBL" id="UGOY01000001">
    <property type="protein sequence ID" value="STY22293.1"/>
    <property type="molecule type" value="Genomic_DNA"/>
</dbReference>
<dbReference type="PANTHER" id="PTHR47515:SF2">
    <property type="entry name" value="INTEGRASE CORE DOMAIN PROTEIN"/>
    <property type="match status" value="1"/>
</dbReference>
<dbReference type="SUPFAM" id="SSF46689">
    <property type="entry name" value="Homeodomain-like"/>
    <property type="match status" value="1"/>
</dbReference>
<dbReference type="PROSITE" id="PS50994">
    <property type="entry name" value="INTEGRASE"/>
    <property type="match status" value="1"/>
</dbReference>
<dbReference type="Gene3D" id="3.30.420.10">
    <property type="entry name" value="Ribonuclease H-like superfamily/Ribonuclease H"/>
    <property type="match status" value="1"/>
</dbReference>
<dbReference type="InterPro" id="IPR001584">
    <property type="entry name" value="Integrase_cat-core"/>
</dbReference>
<dbReference type="EMBL" id="UGOY01000001">
    <property type="protein sequence ID" value="STY22330.1"/>
    <property type="molecule type" value="Genomic_DNA"/>
</dbReference>
<dbReference type="EMBL" id="UGOY01000001">
    <property type="protein sequence ID" value="STY21721.1"/>
    <property type="molecule type" value="Genomic_DNA"/>
</dbReference>
<dbReference type="Pfam" id="PF13683">
    <property type="entry name" value="rve_3"/>
    <property type="match status" value="1"/>
</dbReference>
<sequence length="385" mass="44901">MLPMIWQNTQAETEKLKFIGDWLKKEFDFTDLCKRYGISRKTGYKLINRYQEEGEHALKRRSHARHHHPNVTSYDKQSRLIALKHRYPKWGPVKLRDWLLLNEPQEEWPAASTIGDILKKTGLVKPRKYRKKVAAHTEPFSECEAPNHIWSADFKGQFRVGKPYCYPLTITDNYSRFLLVCDGLPGPRLKETMEGFKKAFIEYGLPDAIRTDNGQPFAGLGIGALTSLSIWWLKLGIMPERIELGHPEQNGRHERMHRTLKEAVASPPKADFKEQQKSFDAFRNEYNHERPHQALKGKRPADVYHASQRTYFDSMPEVSYPSHFEIRKVRTNGEIKCFGKKYYVSELLQGEPVGLNWIDNERAILYFSKLKLGLVDARVDKIFRP</sequence>
<dbReference type="EMBL" id="UGOY01000001">
    <property type="protein sequence ID" value="STY22810.1"/>
    <property type="molecule type" value="Genomic_DNA"/>
</dbReference>
<dbReference type="GO" id="GO:0003676">
    <property type="term" value="F:nucleic acid binding"/>
    <property type="evidence" value="ECO:0007669"/>
    <property type="project" value="InterPro"/>
</dbReference>
<evidence type="ECO:0000313" key="10">
    <source>
        <dbReference type="EMBL" id="STY23782.1"/>
    </source>
</evidence>
<dbReference type="GO" id="GO:0015074">
    <property type="term" value="P:DNA integration"/>
    <property type="evidence" value="ECO:0007669"/>
    <property type="project" value="InterPro"/>
</dbReference>
<evidence type="ECO:0000313" key="12">
    <source>
        <dbReference type="Proteomes" id="UP000255110"/>
    </source>
</evidence>
<dbReference type="EMBL" id="UGOY01000001">
    <property type="protein sequence ID" value="STY24156.1"/>
    <property type="molecule type" value="Genomic_DNA"/>
</dbReference>
<evidence type="ECO:0000313" key="4">
    <source>
        <dbReference type="EMBL" id="STY21721.1"/>
    </source>
</evidence>
<evidence type="ECO:0000259" key="1">
    <source>
        <dbReference type="PROSITE" id="PS50994"/>
    </source>
</evidence>
<reference evidence="5 12" key="1">
    <citation type="submission" date="2018-06" db="EMBL/GenBank/DDBJ databases">
        <authorList>
            <consortium name="Pathogen Informatics"/>
            <person name="Doyle S."/>
        </authorList>
    </citation>
    <scope>NUCLEOTIDE SEQUENCE [LARGE SCALE GENOMIC DNA]</scope>
    <source>
        <strain evidence="5 12">NCTC11991</strain>
    </source>
</reference>
<evidence type="ECO:0000313" key="8">
    <source>
        <dbReference type="EMBL" id="STY22810.1"/>
    </source>
</evidence>
<evidence type="ECO:0000313" key="5">
    <source>
        <dbReference type="EMBL" id="STY22082.1"/>
    </source>
</evidence>